<accession>A0A5S5ALX8</accession>
<dbReference type="EMBL" id="VNHO01000019">
    <property type="protein sequence ID" value="TYP52427.1"/>
    <property type="molecule type" value="Genomic_DNA"/>
</dbReference>
<name>A0A5S5ALX8_9FIRM</name>
<protein>
    <recommendedName>
        <fullName evidence="4">DUF1641 domain-containing protein</fullName>
    </recommendedName>
</protein>
<evidence type="ECO:0008006" key="4">
    <source>
        <dbReference type="Google" id="ProtNLM"/>
    </source>
</evidence>
<feature type="coiled-coil region" evidence="1">
    <location>
        <begin position="3"/>
        <end position="30"/>
    </location>
</feature>
<evidence type="ECO:0000313" key="3">
    <source>
        <dbReference type="Proteomes" id="UP000322294"/>
    </source>
</evidence>
<dbReference type="Proteomes" id="UP000322294">
    <property type="component" value="Unassembled WGS sequence"/>
</dbReference>
<dbReference type="OrthoDB" id="1729897at2"/>
<sequence length="145" mass="15864">MTREELEKVLEEIEARKDLIKKELDNISAGGGTESGVEEELRGRSPSAALKKALRRAIKNGDLENALEKVSNSLDLTKSAVETMAQIVEKARAKISGEVENADGINQMAAMANTWLPMFLGLMKTPEFQNLSASMLVNMLKEEAS</sequence>
<evidence type="ECO:0000256" key="1">
    <source>
        <dbReference type="SAM" id="Coils"/>
    </source>
</evidence>
<organism evidence="2 3">
    <name type="scientific">Thermosediminibacter litoriperuensis</name>
    <dbReference type="NCBI Taxonomy" id="291989"/>
    <lineage>
        <taxon>Bacteria</taxon>
        <taxon>Bacillati</taxon>
        <taxon>Bacillota</taxon>
        <taxon>Clostridia</taxon>
        <taxon>Thermosediminibacterales</taxon>
        <taxon>Thermosediminibacteraceae</taxon>
        <taxon>Thermosediminibacter</taxon>
    </lineage>
</organism>
<keyword evidence="1" id="KW-0175">Coiled coil</keyword>
<dbReference type="AlphaFoldDB" id="A0A5S5ALX8"/>
<dbReference type="RefSeq" id="WP_148867493.1">
    <property type="nucleotide sequence ID" value="NZ_VNHO01000019.1"/>
</dbReference>
<proteinExistence type="predicted"/>
<reference evidence="2 3" key="1">
    <citation type="submission" date="2019-07" db="EMBL/GenBank/DDBJ databases">
        <title>Genomic Encyclopedia of Type Strains, Phase I: the one thousand microbial genomes (KMG-I) project.</title>
        <authorList>
            <person name="Kyrpides N."/>
        </authorList>
    </citation>
    <scope>NUCLEOTIDE SEQUENCE [LARGE SCALE GENOMIC DNA]</scope>
    <source>
        <strain evidence="2 3">DSM 16647</strain>
    </source>
</reference>
<gene>
    <name evidence="2" type="ORF">LZ11_01771</name>
</gene>
<keyword evidence="3" id="KW-1185">Reference proteome</keyword>
<comment type="caution">
    <text evidence="2">The sequence shown here is derived from an EMBL/GenBank/DDBJ whole genome shotgun (WGS) entry which is preliminary data.</text>
</comment>
<evidence type="ECO:0000313" key="2">
    <source>
        <dbReference type="EMBL" id="TYP52427.1"/>
    </source>
</evidence>